<name>A0A3B0S1A9_9ZZZZ</name>
<dbReference type="Gene3D" id="3.30.2010.10">
    <property type="entry name" value="Metalloproteases ('zincins'), catalytic domain"/>
    <property type="match status" value="1"/>
</dbReference>
<dbReference type="PANTHER" id="PTHR22726">
    <property type="entry name" value="METALLOENDOPEPTIDASE OMA1"/>
    <property type="match status" value="1"/>
</dbReference>
<dbReference type="GO" id="GO:0051603">
    <property type="term" value="P:proteolysis involved in protein catabolic process"/>
    <property type="evidence" value="ECO:0007669"/>
    <property type="project" value="TreeGrafter"/>
</dbReference>
<dbReference type="EMBL" id="UOEC01000153">
    <property type="protein sequence ID" value="VAV98507.1"/>
    <property type="molecule type" value="Genomic_DNA"/>
</dbReference>
<evidence type="ECO:0000256" key="2">
    <source>
        <dbReference type="ARBA" id="ARBA00022670"/>
    </source>
</evidence>
<keyword evidence="6" id="KW-0482">Metalloprotease</keyword>
<dbReference type="PANTHER" id="PTHR22726:SF1">
    <property type="entry name" value="METALLOENDOPEPTIDASE OMA1, MITOCHONDRIAL"/>
    <property type="match status" value="1"/>
</dbReference>
<dbReference type="InterPro" id="IPR055518">
    <property type="entry name" value="DUF7092"/>
</dbReference>
<organism evidence="10">
    <name type="scientific">hydrothermal vent metagenome</name>
    <dbReference type="NCBI Taxonomy" id="652676"/>
    <lineage>
        <taxon>unclassified sequences</taxon>
        <taxon>metagenomes</taxon>
        <taxon>ecological metagenomes</taxon>
    </lineage>
</organism>
<keyword evidence="4" id="KW-0378">Hydrolase</keyword>
<keyword evidence="2" id="KW-0645">Protease</keyword>
<keyword evidence="7" id="KW-1133">Transmembrane helix</keyword>
<dbReference type="InterPro" id="IPR051156">
    <property type="entry name" value="Mito/Outer_Membr_Metalloprot"/>
</dbReference>
<dbReference type="CDD" id="cd07332">
    <property type="entry name" value="M48C_Oma1_like"/>
    <property type="match status" value="1"/>
</dbReference>
<keyword evidence="5" id="KW-0862">Zinc</keyword>
<dbReference type="GO" id="GO:0046872">
    <property type="term" value="F:metal ion binding"/>
    <property type="evidence" value="ECO:0007669"/>
    <property type="project" value="UniProtKB-KW"/>
</dbReference>
<dbReference type="Pfam" id="PF01435">
    <property type="entry name" value="Peptidase_M48"/>
    <property type="match status" value="1"/>
</dbReference>
<keyword evidence="7" id="KW-0812">Transmembrane</keyword>
<sequence>MAVQASFFDGETAANHTVTVDVGASALRISGDSIRNATWGYADLIANQRVKPGEELRLSARPTPGARLIIPAGSASERICERAPQLLGGFSLQRATRTAGWVAVTVLVVVGLLYGLLNLAPKTVAGMMPLEWREKLGVQTEKTVVKSTRQCVNPAGQRALLRLAGKVASGTTTPPDFSIRVYDMKLMNAFAVAGGRVVLTRGLLKAAETPGEVAGVVAHELGHVANRHPEAALVRVMGIQLLISLATGGGGGETLGNLAGLATLLSYTRDAEREADEFAQQVLTDAKIDTVGLIDFFKRVKKLQGKIPKDSKIKSLLSIISTHPGTEERIAKLKPLPKGVAIEVLTPLEWQALKNICGKVERGQKS</sequence>
<evidence type="ECO:0000259" key="9">
    <source>
        <dbReference type="Pfam" id="PF23368"/>
    </source>
</evidence>
<dbReference type="GO" id="GO:0016020">
    <property type="term" value="C:membrane"/>
    <property type="evidence" value="ECO:0007669"/>
    <property type="project" value="TreeGrafter"/>
</dbReference>
<evidence type="ECO:0000256" key="1">
    <source>
        <dbReference type="ARBA" id="ARBA00001947"/>
    </source>
</evidence>
<evidence type="ECO:0000256" key="4">
    <source>
        <dbReference type="ARBA" id="ARBA00022801"/>
    </source>
</evidence>
<evidence type="ECO:0000256" key="3">
    <source>
        <dbReference type="ARBA" id="ARBA00022723"/>
    </source>
</evidence>
<keyword evidence="7" id="KW-0472">Membrane</keyword>
<comment type="cofactor">
    <cofactor evidence="1">
        <name>Zn(2+)</name>
        <dbReference type="ChEBI" id="CHEBI:29105"/>
    </cofactor>
</comment>
<evidence type="ECO:0000256" key="6">
    <source>
        <dbReference type="ARBA" id="ARBA00023049"/>
    </source>
</evidence>
<evidence type="ECO:0000256" key="7">
    <source>
        <dbReference type="SAM" id="Phobius"/>
    </source>
</evidence>
<gene>
    <name evidence="10" type="ORF">MNBD_ALPHA08-612</name>
</gene>
<dbReference type="GO" id="GO:0004222">
    <property type="term" value="F:metalloendopeptidase activity"/>
    <property type="evidence" value="ECO:0007669"/>
    <property type="project" value="InterPro"/>
</dbReference>
<keyword evidence="3" id="KW-0479">Metal-binding</keyword>
<dbReference type="InterPro" id="IPR001915">
    <property type="entry name" value="Peptidase_M48"/>
</dbReference>
<evidence type="ECO:0000256" key="5">
    <source>
        <dbReference type="ARBA" id="ARBA00022833"/>
    </source>
</evidence>
<proteinExistence type="predicted"/>
<accession>A0A3B0S1A9</accession>
<reference evidence="10" key="1">
    <citation type="submission" date="2018-06" db="EMBL/GenBank/DDBJ databases">
        <authorList>
            <person name="Zhirakovskaya E."/>
        </authorList>
    </citation>
    <scope>NUCLEOTIDE SEQUENCE</scope>
</reference>
<evidence type="ECO:0000259" key="8">
    <source>
        <dbReference type="Pfam" id="PF01435"/>
    </source>
</evidence>
<dbReference type="Pfam" id="PF23368">
    <property type="entry name" value="DUF7092"/>
    <property type="match status" value="1"/>
</dbReference>
<protein>
    <submittedName>
        <fullName evidence="10">Uncharacterized protein</fullName>
    </submittedName>
</protein>
<feature type="domain" description="Peptidase M48" evidence="8">
    <location>
        <begin position="157"/>
        <end position="334"/>
    </location>
</feature>
<feature type="transmembrane region" description="Helical" evidence="7">
    <location>
        <begin position="99"/>
        <end position="117"/>
    </location>
</feature>
<evidence type="ECO:0000313" key="10">
    <source>
        <dbReference type="EMBL" id="VAV98507.1"/>
    </source>
</evidence>
<dbReference type="AlphaFoldDB" id="A0A3B0S1A9"/>
<feature type="domain" description="DUF7092" evidence="9">
    <location>
        <begin position="3"/>
        <end position="78"/>
    </location>
</feature>